<dbReference type="RefSeq" id="WP_002718768.1">
    <property type="nucleotide sequence ID" value="NZ_UFSI01000001.1"/>
</dbReference>
<feature type="transmembrane region" description="Helical" evidence="4">
    <location>
        <begin position="247"/>
        <end position="268"/>
    </location>
</feature>
<accession>A0A380W5Y7</accession>
<feature type="transmembrane region" description="Helical" evidence="4">
    <location>
        <begin position="223"/>
        <end position="241"/>
    </location>
</feature>
<dbReference type="Gene3D" id="1.20.1250.20">
    <property type="entry name" value="MFS general substrate transporter like domains"/>
    <property type="match status" value="1"/>
</dbReference>
<feature type="domain" description="Major facilitator superfamily (MFS) profile" evidence="5">
    <location>
        <begin position="14"/>
        <end position="391"/>
    </location>
</feature>
<feature type="transmembrane region" description="Helical" evidence="4">
    <location>
        <begin position="368"/>
        <end position="387"/>
    </location>
</feature>
<feature type="transmembrane region" description="Helical" evidence="4">
    <location>
        <begin position="305"/>
        <end position="329"/>
    </location>
</feature>
<dbReference type="InterPro" id="IPR020846">
    <property type="entry name" value="MFS_dom"/>
</dbReference>
<evidence type="ECO:0000256" key="2">
    <source>
        <dbReference type="ARBA" id="ARBA00022989"/>
    </source>
</evidence>
<feature type="transmembrane region" description="Helical" evidence="4">
    <location>
        <begin position="80"/>
        <end position="98"/>
    </location>
</feature>
<sequence length="393" mass="41311">MKTTSETSDPGFWIILSFAIACGVTVANLYYAQPLIGPISEAFHLDISASGLIVTMIQIGYVIGLIFLAPLGDLLENKTLILTALGAVIASLALSSFAPTASVFIAASLLLGITATATQMVLPVAAHLAPEHKRGQIVGTVMSGLLFGILLARPVSTLVSGFIGWRGVYLASAVAMLGVVAMLAITLPRRRPEHTLNYGKLLGSMWSLLRDTPELQRRTAYQGMMYGAFSLFWTAAPLILLQPPFSLSHTMLSLFLLSGAAGAFIAPVAGRLADKGHGDALTFAAIVAVAIGFGLVWVSGHSLTLWVFAGIILDAGVQMNMLVGQRTIYGLGADIRSRVNALYIALFFLGGAIGSALSGWAVSHGGHASVAMIGLCFPAITLILFLGELSRRD</sequence>
<reference evidence="6 7" key="1">
    <citation type="submission" date="2018-06" db="EMBL/GenBank/DDBJ databases">
        <authorList>
            <consortium name="Pathogen Informatics"/>
            <person name="Doyle S."/>
        </authorList>
    </citation>
    <scope>NUCLEOTIDE SEQUENCE [LARGE SCALE GENOMIC DNA]</scope>
    <source>
        <strain evidence="6 7">NCTC12722</strain>
    </source>
</reference>
<protein>
    <submittedName>
        <fullName evidence="6">Inner membrane transport protein ynfM</fullName>
    </submittedName>
</protein>
<evidence type="ECO:0000313" key="7">
    <source>
        <dbReference type="Proteomes" id="UP000254343"/>
    </source>
</evidence>
<dbReference type="Pfam" id="PF07690">
    <property type="entry name" value="MFS_1"/>
    <property type="match status" value="1"/>
</dbReference>
<dbReference type="Proteomes" id="UP000254343">
    <property type="component" value="Unassembled WGS sequence"/>
</dbReference>
<feature type="transmembrane region" description="Helical" evidence="4">
    <location>
        <begin position="280"/>
        <end position="299"/>
    </location>
</feature>
<dbReference type="SUPFAM" id="SSF103473">
    <property type="entry name" value="MFS general substrate transporter"/>
    <property type="match status" value="1"/>
</dbReference>
<keyword evidence="1 4" id="KW-0812">Transmembrane</keyword>
<dbReference type="CDD" id="cd17324">
    <property type="entry name" value="MFS_NepI_like"/>
    <property type="match status" value="1"/>
</dbReference>
<dbReference type="AlphaFoldDB" id="A0A380W5Y7"/>
<keyword evidence="3 4" id="KW-0472">Membrane</keyword>
<organism evidence="6 7">
    <name type="scientific">Afipia felis</name>
    <name type="common">Cat scratch disease bacillus</name>
    <dbReference type="NCBI Taxonomy" id="1035"/>
    <lineage>
        <taxon>Bacteria</taxon>
        <taxon>Pseudomonadati</taxon>
        <taxon>Pseudomonadota</taxon>
        <taxon>Alphaproteobacteria</taxon>
        <taxon>Hyphomicrobiales</taxon>
        <taxon>Nitrobacteraceae</taxon>
        <taxon>Afipia</taxon>
    </lineage>
</organism>
<proteinExistence type="predicted"/>
<feature type="transmembrane region" description="Helical" evidence="4">
    <location>
        <begin position="47"/>
        <end position="68"/>
    </location>
</feature>
<keyword evidence="2 4" id="KW-1133">Transmembrane helix</keyword>
<feature type="transmembrane region" description="Helical" evidence="4">
    <location>
        <begin position="167"/>
        <end position="187"/>
    </location>
</feature>
<evidence type="ECO:0000313" key="6">
    <source>
        <dbReference type="EMBL" id="SUU83989.1"/>
    </source>
</evidence>
<dbReference type="InterPro" id="IPR036259">
    <property type="entry name" value="MFS_trans_sf"/>
</dbReference>
<evidence type="ECO:0000256" key="4">
    <source>
        <dbReference type="SAM" id="Phobius"/>
    </source>
</evidence>
<dbReference type="PROSITE" id="PS50850">
    <property type="entry name" value="MFS"/>
    <property type="match status" value="1"/>
</dbReference>
<evidence type="ECO:0000256" key="1">
    <source>
        <dbReference type="ARBA" id="ARBA00022692"/>
    </source>
</evidence>
<evidence type="ECO:0000259" key="5">
    <source>
        <dbReference type="PROSITE" id="PS50850"/>
    </source>
</evidence>
<dbReference type="GO" id="GO:0022857">
    <property type="term" value="F:transmembrane transporter activity"/>
    <property type="evidence" value="ECO:0007669"/>
    <property type="project" value="InterPro"/>
</dbReference>
<feature type="transmembrane region" description="Helical" evidence="4">
    <location>
        <begin position="137"/>
        <end position="155"/>
    </location>
</feature>
<dbReference type="EMBL" id="UIGB01000001">
    <property type="protein sequence ID" value="SUU83989.1"/>
    <property type="molecule type" value="Genomic_DNA"/>
</dbReference>
<evidence type="ECO:0000256" key="3">
    <source>
        <dbReference type="ARBA" id="ARBA00023136"/>
    </source>
</evidence>
<feature type="transmembrane region" description="Helical" evidence="4">
    <location>
        <begin position="12"/>
        <end position="32"/>
    </location>
</feature>
<dbReference type="InterPro" id="IPR011701">
    <property type="entry name" value="MFS"/>
</dbReference>
<feature type="transmembrane region" description="Helical" evidence="4">
    <location>
        <begin position="104"/>
        <end position="125"/>
    </location>
</feature>
<name>A0A380W5Y7_AFIFE</name>
<dbReference type="PROSITE" id="PS51257">
    <property type="entry name" value="PROKAR_LIPOPROTEIN"/>
    <property type="match status" value="1"/>
</dbReference>
<feature type="transmembrane region" description="Helical" evidence="4">
    <location>
        <begin position="341"/>
        <end position="362"/>
    </location>
</feature>
<gene>
    <name evidence="6" type="primary">ynfM_1</name>
    <name evidence="6" type="ORF">NCTC12722_01170</name>
</gene>
<dbReference type="PANTHER" id="PTHR42910:SF1">
    <property type="entry name" value="MAJOR FACILITATOR SUPERFAMILY (MFS) PROFILE DOMAIN-CONTAINING PROTEIN"/>
    <property type="match status" value="1"/>
</dbReference>
<dbReference type="PANTHER" id="PTHR42910">
    <property type="entry name" value="TRANSPORTER SCO4007-RELATED"/>
    <property type="match status" value="1"/>
</dbReference>